<gene>
    <name evidence="2" type="ORF">I1A_004244</name>
</gene>
<reference evidence="2 3" key="1">
    <citation type="submission" date="2012-08" db="EMBL/GenBank/DDBJ databases">
        <title>The genome of cave-isolated P. fluorescens strain R124 demonstrates phenotypic adaptation to the mineral environment.</title>
        <authorList>
            <person name="Barton M.D."/>
            <person name="Petronio M."/>
            <person name="Giarrizzo J.G."/>
            <person name="Bowling B.V."/>
            <person name="Barton H.A."/>
        </authorList>
    </citation>
    <scope>NUCLEOTIDE SEQUENCE [LARGE SCALE GENOMIC DNA]</scope>
    <source>
        <strain evidence="2 3">R124</strain>
    </source>
</reference>
<dbReference type="RefSeq" id="WP_003227938.1">
    <property type="nucleotide sequence ID" value="NZ_CM001561.1"/>
</dbReference>
<feature type="domain" description="HNH" evidence="1">
    <location>
        <begin position="39"/>
        <end position="88"/>
    </location>
</feature>
<keyword evidence="2" id="KW-0540">Nuclease</keyword>
<evidence type="ECO:0000313" key="2">
    <source>
        <dbReference type="EMBL" id="EJZ59890.1"/>
    </source>
</evidence>
<dbReference type="InterPro" id="IPR003615">
    <property type="entry name" value="HNH_nuc"/>
</dbReference>
<dbReference type="Pfam" id="PF01844">
    <property type="entry name" value="HNH"/>
    <property type="match status" value="1"/>
</dbReference>
<dbReference type="AlphaFoldDB" id="A0A7U9GVD7"/>
<evidence type="ECO:0000259" key="1">
    <source>
        <dbReference type="Pfam" id="PF01844"/>
    </source>
</evidence>
<dbReference type="InterPro" id="IPR002711">
    <property type="entry name" value="HNH"/>
</dbReference>
<keyword evidence="2" id="KW-0255">Endonuclease</keyword>
<proteinExistence type="predicted"/>
<dbReference type="Gene3D" id="1.10.30.50">
    <property type="match status" value="1"/>
</dbReference>
<name>A0A7U9GVD7_PSEFL</name>
<accession>A0A7U9GVD7</accession>
<keyword evidence="2" id="KW-0378">Hydrolase</keyword>
<dbReference type="EMBL" id="CM001561">
    <property type="protein sequence ID" value="EJZ59890.1"/>
    <property type="molecule type" value="Genomic_DNA"/>
</dbReference>
<organism evidence="2 3">
    <name type="scientific">Pseudomonas fluorescens R124</name>
    <dbReference type="NCBI Taxonomy" id="743713"/>
    <lineage>
        <taxon>Bacteria</taxon>
        <taxon>Pseudomonadati</taxon>
        <taxon>Pseudomonadota</taxon>
        <taxon>Gammaproteobacteria</taxon>
        <taxon>Pseudomonadales</taxon>
        <taxon>Pseudomonadaceae</taxon>
        <taxon>Pseudomonas</taxon>
    </lineage>
</organism>
<evidence type="ECO:0000313" key="3">
    <source>
        <dbReference type="Proteomes" id="UP000006045"/>
    </source>
</evidence>
<dbReference type="CDD" id="cd00085">
    <property type="entry name" value="HNHc"/>
    <property type="match status" value="1"/>
</dbReference>
<dbReference type="GO" id="GO:0008270">
    <property type="term" value="F:zinc ion binding"/>
    <property type="evidence" value="ECO:0007669"/>
    <property type="project" value="InterPro"/>
</dbReference>
<dbReference type="Proteomes" id="UP000006045">
    <property type="component" value="Chromosome"/>
</dbReference>
<dbReference type="GO" id="GO:0004519">
    <property type="term" value="F:endonuclease activity"/>
    <property type="evidence" value="ECO:0007669"/>
    <property type="project" value="UniProtKB-KW"/>
</dbReference>
<dbReference type="GO" id="GO:0003676">
    <property type="term" value="F:nucleic acid binding"/>
    <property type="evidence" value="ECO:0007669"/>
    <property type="project" value="InterPro"/>
</dbReference>
<protein>
    <submittedName>
        <fullName evidence="2">HNH endonuclease</fullName>
    </submittedName>
</protein>
<dbReference type="OrthoDB" id="9802901at2"/>
<sequence>MIFFPEVVRCEKYAVNQHGNYHGYAHYKDQIHKDCQYRCVYCDVKLDECGHEGFALDHFRPQEKFSHLKNDPTNLVAACAKCNRSKSSHWPVDIALGVSYLGEFGFVDPFEHNRLDFFGVETNGTLTAKQDPSTYLIKLLGLNRPSRVVVRKNRLLQRRVDDLIMLAEKLIDEIIEAGEMTDVSWRNLQSAKAVISSVRQLRLEISAV</sequence>